<dbReference type="RefSeq" id="WP_111941176.1">
    <property type="nucleotide sequence ID" value="NZ_BAAACJ010000007.1"/>
</dbReference>
<dbReference type="InterPro" id="IPR006121">
    <property type="entry name" value="HMA_dom"/>
</dbReference>
<evidence type="ECO:0000313" key="3">
    <source>
        <dbReference type="Proteomes" id="UP001224418"/>
    </source>
</evidence>
<reference evidence="2 3" key="1">
    <citation type="submission" date="2023-07" db="EMBL/GenBank/DDBJ databases">
        <title>Genomic Encyclopedia of Type Strains, Phase IV (KMG-IV): sequencing the most valuable type-strain genomes for metagenomic binning, comparative biology and taxonomic classification.</title>
        <authorList>
            <person name="Goeker M."/>
        </authorList>
    </citation>
    <scope>NUCLEOTIDE SEQUENCE [LARGE SCALE GENOMIC DNA]</scope>
    <source>
        <strain evidence="2 3">DSM 1400</strain>
    </source>
</reference>
<sequence length="68" mass="7515">MRKVQYNVSGIVNSTTKTQLRNALDKIEGVQEVSVDQGRASVCVGYNEPANEEEIKMAIDKIEGCDIE</sequence>
<dbReference type="EMBL" id="JAUSWN010000019">
    <property type="protein sequence ID" value="MDQ0480439.1"/>
    <property type="molecule type" value="Genomic_DNA"/>
</dbReference>
<organism evidence="2 3">
    <name type="scientific">Hathewaya limosa</name>
    <name type="common">Clostridium limosum</name>
    <dbReference type="NCBI Taxonomy" id="1536"/>
    <lineage>
        <taxon>Bacteria</taxon>
        <taxon>Bacillati</taxon>
        <taxon>Bacillota</taxon>
        <taxon>Clostridia</taxon>
        <taxon>Eubacteriales</taxon>
        <taxon>Clostridiaceae</taxon>
        <taxon>Hathewaya</taxon>
    </lineage>
</organism>
<comment type="caution">
    <text evidence="2">The sequence shown here is derived from an EMBL/GenBank/DDBJ whole genome shotgun (WGS) entry which is preliminary data.</text>
</comment>
<evidence type="ECO:0000259" key="1">
    <source>
        <dbReference type="PROSITE" id="PS50846"/>
    </source>
</evidence>
<dbReference type="PROSITE" id="PS50846">
    <property type="entry name" value="HMA_2"/>
    <property type="match status" value="1"/>
</dbReference>
<name>A0ABU0JTL4_HATLI</name>
<accession>A0ABU0JTL4</accession>
<dbReference type="InterPro" id="IPR036163">
    <property type="entry name" value="HMA_dom_sf"/>
</dbReference>
<evidence type="ECO:0000313" key="2">
    <source>
        <dbReference type="EMBL" id="MDQ0480439.1"/>
    </source>
</evidence>
<dbReference type="Gene3D" id="3.30.70.100">
    <property type="match status" value="1"/>
</dbReference>
<feature type="domain" description="HMA" evidence="1">
    <location>
        <begin position="2"/>
        <end position="68"/>
    </location>
</feature>
<keyword evidence="3" id="KW-1185">Reference proteome</keyword>
<dbReference type="Proteomes" id="UP001224418">
    <property type="component" value="Unassembled WGS sequence"/>
</dbReference>
<gene>
    <name evidence="2" type="ORF">QOZ93_002187</name>
</gene>
<dbReference type="SUPFAM" id="SSF55008">
    <property type="entry name" value="HMA, heavy metal-associated domain"/>
    <property type="match status" value="1"/>
</dbReference>
<proteinExistence type="predicted"/>
<protein>
    <submittedName>
        <fullName evidence="2">Copper chaperone CopZ</fullName>
    </submittedName>
</protein>